<sequence length="65" mass="8062">MKKEQQCENCSMRAKYDINPKSLTGRFWRWHINFCPGWNRYIKSIDEDSRKLLCEKYKLKQNKYL</sequence>
<dbReference type="EMBL" id="AP024484">
    <property type="protein sequence ID" value="BCS85131.1"/>
    <property type="molecule type" value="Genomic_DNA"/>
</dbReference>
<proteinExistence type="predicted"/>
<reference evidence="1 2" key="1">
    <citation type="journal article" date="2022" name="Int. J. Syst. Evol. Microbiol.">
        <title>Prevotella herbatica sp. nov., a plant polysaccharide-decomposing anaerobic bacterium isolated from a methanogenic reactor.</title>
        <authorList>
            <person name="Uek A."/>
            <person name="Tonouchi A."/>
            <person name="Kaku N."/>
            <person name="Ueki K."/>
        </authorList>
    </citation>
    <scope>NUCLEOTIDE SEQUENCE [LARGE SCALE GENOMIC DNA]</scope>
    <source>
        <strain evidence="1 2">WR041</strain>
    </source>
</reference>
<name>A0ABM7NX87_9BACT</name>
<evidence type="ECO:0000313" key="2">
    <source>
        <dbReference type="Proteomes" id="UP001319045"/>
    </source>
</evidence>
<protein>
    <submittedName>
        <fullName evidence="1">Uncharacterized protein</fullName>
    </submittedName>
</protein>
<keyword evidence="2" id="KW-1185">Reference proteome</keyword>
<evidence type="ECO:0000313" key="1">
    <source>
        <dbReference type="EMBL" id="BCS85131.1"/>
    </source>
</evidence>
<organism evidence="1 2">
    <name type="scientific">Prevotella herbatica</name>
    <dbReference type="NCBI Taxonomy" id="2801997"/>
    <lineage>
        <taxon>Bacteria</taxon>
        <taxon>Pseudomonadati</taxon>
        <taxon>Bacteroidota</taxon>
        <taxon>Bacteroidia</taxon>
        <taxon>Bacteroidales</taxon>
        <taxon>Prevotellaceae</taxon>
        <taxon>Prevotella</taxon>
    </lineage>
</organism>
<accession>A0ABM7NX87</accession>
<gene>
    <name evidence="1" type="ORF">prwr041_10240</name>
</gene>
<dbReference type="RefSeq" id="WP_207155288.1">
    <property type="nucleotide sequence ID" value="NZ_AP024484.1"/>
</dbReference>
<dbReference type="Proteomes" id="UP001319045">
    <property type="component" value="Chromosome"/>
</dbReference>